<dbReference type="RefSeq" id="WP_278025439.1">
    <property type="nucleotide sequence ID" value="NZ_SGWX01000001.1"/>
</dbReference>
<sequence length="206" mass="22341">MSQPHVAAPAPTPAPAPGAGEPGRKTYLLVDGENIDATLGMNVLGRRPNPDERPRWDRITAFAHKVWGQDVVPLFFLNATSGQMPMPFVQALLAMGYRPIPLAGTGSEKVVDVGIQRTLDALADREGDVLLASHDGDFLPQMEALLGAGRRVGLLAFREFVNARFADLGARGLETFDLEGDADAFTTLLPRVRIIPLAEFDPLRYL</sequence>
<organism evidence="3 4">
    <name type="scientific">Xylanimonas ulmi</name>
    <dbReference type="NCBI Taxonomy" id="228973"/>
    <lineage>
        <taxon>Bacteria</taxon>
        <taxon>Bacillati</taxon>
        <taxon>Actinomycetota</taxon>
        <taxon>Actinomycetes</taxon>
        <taxon>Micrococcales</taxon>
        <taxon>Promicromonosporaceae</taxon>
        <taxon>Xylanimonas</taxon>
    </lineage>
</organism>
<dbReference type="AlphaFoldDB" id="A0A4Q7M605"/>
<keyword evidence="4" id="KW-1185">Reference proteome</keyword>
<proteinExistence type="predicted"/>
<dbReference type="InterPro" id="IPR021139">
    <property type="entry name" value="NYN"/>
</dbReference>
<dbReference type="GO" id="GO:0004540">
    <property type="term" value="F:RNA nuclease activity"/>
    <property type="evidence" value="ECO:0007669"/>
    <property type="project" value="InterPro"/>
</dbReference>
<feature type="domain" description="NYN" evidence="2">
    <location>
        <begin position="25"/>
        <end position="159"/>
    </location>
</feature>
<gene>
    <name evidence="3" type="ORF">EV386_2399</name>
</gene>
<name>A0A4Q7M605_9MICO</name>
<dbReference type="Gene3D" id="3.40.50.1010">
    <property type="entry name" value="5'-nuclease"/>
    <property type="match status" value="1"/>
</dbReference>
<evidence type="ECO:0000259" key="2">
    <source>
        <dbReference type="Pfam" id="PF01936"/>
    </source>
</evidence>
<dbReference type="Pfam" id="PF01936">
    <property type="entry name" value="NYN"/>
    <property type="match status" value="1"/>
</dbReference>
<dbReference type="EMBL" id="SGWX01000001">
    <property type="protein sequence ID" value="RZS62082.1"/>
    <property type="molecule type" value="Genomic_DNA"/>
</dbReference>
<evidence type="ECO:0000313" key="4">
    <source>
        <dbReference type="Proteomes" id="UP000293852"/>
    </source>
</evidence>
<evidence type="ECO:0000313" key="3">
    <source>
        <dbReference type="EMBL" id="RZS62082.1"/>
    </source>
</evidence>
<evidence type="ECO:0000256" key="1">
    <source>
        <dbReference type="SAM" id="MobiDB-lite"/>
    </source>
</evidence>
<comment type="caution">
    <text evidence="3">The sequence shown here is derived from an EMBL/GenBank/DDBJ whole genome shotgun (WGS) entry which is preliminary data.</text>
</comment>
<accession>A0A4Q7M605</accession>
<reference evidence="3 4" key="1">
    <citation type="submission" date="2019-02" db="EMBL/GenBank/DDBJ databases">
        <title>Sequencing the genomes of 1000 actinobacteria strains.</title>
        <authorList>
            <person name="Klenk H.-P."/>
        </authorList>
    </citation>
    <scope>NUCLEOTIDE SEQUENCE [LARGE SCALE GENOMIC DNA]</scope>
    <source>
        <strain evidence="3 4">DSM 16932</strain>
    </source>
</reference>
<protein>
    <recommendedName>
        <fullName evidence="2">NYN domain-containing protein</fullName>
    </recommendedName>
</protein>
<feature type="region of interest" description="Disordered" evidence="1">
    <location>
        <begin position="1"/>
        <end position="24"/>
    </location>
</feature>
<dbReference type="Proteomes" id="UP000293852">
    <property type="component" value="Unassembled WGS sequence"/>
</dbReference>